<accession>A0A0N9ZZ99</accession>
<dbReference type="Proteomes" id="UP000064920">
    <property type="component" value="Chromosome"/>
</dbReference>
<proteinExistence type="predicted"/>
<evidence type="ECO:0000313" key="1">
    <source>
        <dbReference type="EMBL" id="ALI55643.1"/>
    </source>
</evidence>
<protein>
    <submittedName>
        <fullName evidence="1">Uncharacterized protein</fullName>
    </submittedName>
</protein>
<sequence length="53" mass="6207">MKLAARYRRAQWNFALDSTFTEIESEKLFFYKAHVANLPQTARYKQGGQFACC</sequence>
<dbReference type="EMBL" id="CP012023">
    <property type="protein sequence ID" value="ALI55643.1"/>
    <property type="molecule type" value="Genomic_DNA"/>
</dbReference>
<name>A0A0N9ZZ99_9RHOB</name>
<keyword evidence="2" id="KW-1185">Reference proteome</keyword>
<organism evidence="1 2">
    <name type="scientific">Celeribacter marinus</name>
    <dbReference type="NCBI Taxonomy" id="1397108"/>
    <lineage>
        <taxon>Bacteria</taxon>
        <taxon>Pseudomonadati</taxon>
        <taxon>Pseudomonadota</taxon>
        <taxon>Alphaproteobacteria</taxon>
        <taxon>Rhodobacterales</taxon>
        <taxon>Roseobacteraceae</taxon>
        <taxon>Celeribacter</taxon>
    </lineage>
</organism>
<evidence type="ECO:0000313" key="2">
    <source>
        <dbReference type="Proteomes" id="UP000064920"/>
    </source>
</evidence>
<dbReference type="PATRIC" id="fig|1397108.4.peg.1733"/>
<reference evidence="2" key="1">
    <citation type="submission" date="2015-05" db="EMBL/GenBank/DDBJ databases">
        <authorList>
            <person name="Oh H.-M."/>
            <person name="Yang J.-A."/>
            <person name="Cho J.-C."/>
            <person name="Kang I."/>
        </authorList>
    </citation>
    <scope>NUCLEOTIDE SEQUENCE [LARGE SCALE GENOMIC DNA]</scope>
    <source>
        <strain evidence="2">IMCC 12053</strain>
    </source>
</reference>
<dbReference type="AlphaFoldDB" id="A0A0N9ZZ99"/>
<dbReference type="KEGG" id="cmar:IMCC12053_1696"/>
<gene>
    <name evidence="1" type="ORF">IMCC12053_1696</name>
</gene>